<dbReference type="GO" id="GO:0015031">
    <property type="term" value="P:protein transport"/>
    <property type="evidence" value="ECO:0007669"/>
    <property type="project" value="UniProtKB-KW"/>
</dbReference>
<feature type="region of interest" description="Disordered" evidence="13">
    <location>
        <begin position="379"/>
        <end position="472"/>
    </location>
</feature>
<evidence type="ECO:0000256" key="7">
    <source>
        <dbReference type="ARBA" id="ARBA00022927"/>
    </source>
</evidence>
<keyword evidence="16" id="KW-1185">Reference proteome</keyword>
<dbReference type="AlphaFoldDB" id="A0A5M3M8R6"/>
<reference evidence="16" key="1">
    <citation type="journal article" date="2012" name="Science">
        <title>The Paleozoic origin of enzymatic lignin decomposition reconstructed from 31 fungal genomes.</title>
        <authorList>
            <person name="Floudas D."/>
            <person name="Binder M."/>
            <person name="Riley R."/>
            <person name="Barry K."/>
            <person name="Blanchette R.A."/>
            <person name="Henrissat B."/>
            <person name="Martinez A.T."/>
            <person name="Otillar R."/>
            <person name="Spatafora J.W."/>
            <person name="Yadav J.S."/>
            <person name="Aerts A."/>
            <person name="Benoit I."/>
            <person name="Boyd A."/>
            <person name="Carlson A."/>
            <person name="Copeland A."/>
            <person name="Coutinho P.M."/>
            <person name="de Vries R.P."/>
            <person name="Ferreira P."/>
            <person name="Findley K."/>
            <person name="Foster B."/>
            <person name="Gaskell J."/>
            <person name="Glotzer D."/>
            <person name="Gorecki P."/>
            <person name="Heitman J."/>
            <person name="Hesse C."/>
            <person name="Hori C."/>
            <person name="Igarashi K."/>
            <person name="Jurgens J.A."/>
            <person name="Kallen N."/>
            <person name="Kersten P."/>
            <person name="Kohler A."/>
            <person name="Kuees U."/>
            <person name="Kumar T.K.A."/>
            <person name="Kuo A."/>
            <person name="LaButti K."/>
            <person name="Larrondo L.F."/>
            <person name="Lindquist E."/>
            <person name="Ling A."/>
            <person name="Lombard V."/>
            <person name="Lucas S."/>
            <person name="Lundell T."/>
            <person name="Martin R."/>
            <person name="McLaughlin D.J."/>
            <person name="Morgenstern I."/>
            <person name="Morin E."/>
            <person name="Murat C."/>
            <person name="Nagy L.G."/>
            <person name="Nolan M."/>
            <person name="Ohm R.A."/>
            <person name="Patyshakuliyeva A."/>
            <person name="Rokas A."/>
            <person name="Ruiz-Duenas F.J."/>
            <person name="Sabat G."/>
            <person name="Salamov A."/>
            <person name="Samejima M."/>
            <person name="Schmutz J."/>
            <person name="Slot J.C."/>
            <person name="St John F."/>
            <person name="Stenlid J."/>
            <person name="Sun H."/>
            <person name="Sun S."/>
            <person name="Syed K."/>
            <person name="Tsang A."/>
            <person name="Wiebenga A."/>
            <person name="Young D."/>
            <person name="Pisabarro A."/>
            <person name="Eastwood D.C."/>
            <person name="Martin F."/>
            <person name="Cullen D."/>
            <person name="Grigoriev I.V."/>
            <person name="Hibbett D.S."/>
        </authorList>
    </citation>
    <scope>NUCLEOTIDE SEQUENCE [LARGE SCALE GENOMIC DNA]</scope>
    <source>
        <strain evidence="16">RWD-64-598 SS2</strain>
    </source>
</reference>
<evidence type="ECO:0000256" key="13">
    <source>
        <dbReference type="SAM" id="MobiDB-lite"/>
    </source>
</evidence>
<evidence type="ECO:0000256" key="12">
    <source>
        <dbReference type="ARBA" id="ARBA00023242"/>
    </source>
</evidence>
<evidence type="ECO:0008006" key="17">
    <source>
        <dbReference type="Google" id="ProtNLM"/>
    </source>
</evidence>
<feature type="transmembrane region" description="Helical" evidence="14">
    <location>
        <begin position="164"/>
        <end position="183"/>
    </location>
</feature>
<comment type="caution">
    <text evidence="15">The sequence shown here is derived from an EMBL/GenBank/DDBJ whole genome shotgun (WGS) entry which is preliminary data.</text>
</comment>
<dbReference type="GO" id="GO:0051028">
    <property type="term" value="P:mRNA transport"/>
    <property type="evidence" value="ECO:0007669"/>
    <property type="project" value="UniProtKB-KW"/>
</dbReference>
<accession>A0A5M3M8R6</accession>
<evidence type="ECO:0000256" key="8">
    <source>
        <dbReference type="ARBA" id="ARBA00022989"/>
    </source>
</evidence>
<gene>
    <name evidence="15" type="ORF">CONPUDRAFT_169314</name>
</gene>
<dbReference type="GO" id="GO:0031965">
    <property type="term" value="C:nuclear membrane"/>
    <property type="evidence" value="ECO:0007669"/>
    <property type="project" value="UniProtKB-SubCell"/>
</dbReference>
<dbReference type="InterPro" id="IPR019049">
    <property type="entry name" value="Nucleoporin_prot_Ndc1/Nup"/>
</dbReference>
<keyword evidence="9" id="KW-0811">Translocation</keyword>
<keyword evidence="10" id="KW-0906">Nuclear pore complex</keyword>
<dbReference type="KEGG" id="cput:CONPUDRAFT_169314"/>
<feature type="transmembrane region" description="Helical" evidence="14">
    <location>
        <begin position="76"/>
        <end position="94"/>
    </location>
</feature>
<keyword evidence="6" id="KW-0509">mRNA transport</keyword>
<dbReference type="GO" id="GO:0030674">
    <property type="term" value="F:protein-macromolecule adaptor activity"/>
    <property type="evidence" value="ECO:0007669"/>
    <property type="project" value="TreeGrafter"/>
</dbReference>
<dbReference type="PANTHER" id="PTHR13269">
    <property type="entry name" value="NUCLEOPORIN NDC1"/>
    <property type="match status" value="1"/>
</dbReference>
<protein>
    <recommendedName>
        <fullName evidence="17">Nucleoporin protein Ndc1-Nup</fullName>
    </recommendedName>
</protein>
<sequence length="690" mass="75703">MAPSPFRSSTLAAHAAPSIPKSADVYDPLVRGTLSHRMVYTVFAYSAAFVFAWTVLVAHPGEESLSIFRRLINPWTWLSALASWAVGVLPVIVLRKAYLSPHSIAAHSPQKTISTALSHPRSLRALAAYTLSALLLTALHLPNVNLRAFARSKKHPWYFDPRTLFFFGAQIWSAFIFMLRGAMLDRFVFRQSPMAALPYKTSNLLKLLFTVTLFSISCSLAYVFLAVMPSRMFVFPFLLRIPILGSLLRPFFGHFIRVSLGGSSWDWALWKAAHRVTWGTLLVWEFSEALFDVCIPMPVTTAHASADPLLTLIAGTSSSDPIFSQFAWAELEHLVAEISPTASQRRVALFADQKYTPSPWSALMRTALLTLGHDHARMLRRGAPAPPPAAPPVPKKEEPKPPAPGTPLLRKDIFKKPQESQSPAGKIFSSFTGNGGSSNGSAGEWGLPSPAPAPAAAPEVKSEDGDSSVPELFRSTSFRPLNTPAKLAPAPAPAVTPASGPLATIFGEVKKRRDALFAEVDKHLPNWVRDLAHWYTRERLHKVVEASLPNRAVDIYIVGVLTHLIENSLIEDKYGVVQRDIPRTLEALLTFLSSVQAYESEIAANAAPPTPDELTAALKGENGARTIVAEKELVRVETAKSLDVLKPLEDALKVGLGRVIRTFGDKLQAFKFPPRTAAQLQELVDSMHHQ</sequence>
<keyword evidence="8 14" id="KW-1133">Transmembrane helix</keyword>
<proteinExistence type="inferred from homology"/>
<dbReference type="PANTHER" id="PTHR13269:SF6">
    <property type="entry name" value="NUCLEOPORIN NDC1"/>
    <property type="match status" value="1"/>
</dbReference>
<dbReference type="Proteomes" id="UP000053558">
    <property type="component" value="Unassembled WGS sequence"/>
</dbReference>
<feature type="transmembrane region" description="Helical" evidence="14">
    <location>
        <begin position="126"/>
        <end position="144"/>
    </location>
</feature>
<dbReference type="OMA" id="PYYLNGH"/>
<keyword evidence="5 14" id="KW-0812">Transmembrane</keyword>
<organism evidence="15 16">
    <name type="scientific">Coniophora puteana (strain RWD-64-598)</name>
    <name type="common">Brown rot fungus</name>
    <dbReference type="NCBI Taxonomy" id="741705"/>
    <lineage>
        <taxon>Eukaryota</taxon>
        <taxon>Fungi</taxon>
        <taxon>Dikarya</taxon>
        <taxon>Basidiomycota</taxon>
        <taxon>Agaricomycotina</taxon>
        <taxon>Agaricomycetes</taxon>
        <taxon>Agaricomycetidae</taxon>
        <taxon>Boletales</taxon>
        <taxon>Coniophorineae</taxon>
        <taxon>Coniophoraceae</taxon>
        <taxon>Coniophora</taxon>
    </lineage>
</organism>
<evidence type="ECO:0000256" key="2">
    <source>
        <dbReference type="ARBA" id="ARBA00004567"/>
    </source>
</evidence>
<feature type="transmembrane region" description="Helical" evidence="14">
    <location>
        <begin position="204"/>
        <end position="227"/>
    </location>
</feature>
<dbReference type="RefSeq" id="XP_007774195.1">
    <property type="nucleotide sequence ID" value="XM_007776005.1"/>
</dbReference>
<dbReference type="GO" id="GO:0005816">
    <property type="term" value="C:spindle pole body"/>
    <property type="evidence" value="ECO:0007669"/>
    <property type="project" value="TreeGrafter"/>
</dbReference>
<dbReference type="OrthoDB" id="67850at2759"/>
<evidence type="ECO:0000256" key="11">
    <source>
        <dbReference type="ARBA" id="ARBA00023136"/>
    </source>
</evidence>
<feature type="compositionally biased region" description="Pro residues" evidence="13">
    <location>
        <begin position="384"/>
        <end position="393"/>
    </location>
</feature>
<dbReference type="EMBL" id="JH711588">
    <property type="protein sequence ID" value="EIW75473.1"/>
    <property type="molecule type" value="Genomic_DNA"/>
</dbReference>
<evidence type="ECO:0000256" key="3">
    <source>
        <dbReference type="ARBA" id="ARBA00005760"/>
    </source>
</evidence>
<evidence type="ECO:0000256" key="9">
    <source>
        <dbReference type="ARBA" id="ARBA00023010"/>
    </source>
</evidence>
<evidence type="ECO:0000313" key="15">
    <source>
        <dbReference type="EMBL" id="EIW75473.1"/>
    </source>
</evidence>
<evidence type="ECO:0000256" key="14">
    <source>
        <dbReference type="SAM" id="Phobius"/>
    </source>
</evidence>
<evidence type="ECO:0000313" key="16">
    <source>
        <dbReference type="Proteomes" id="UP000053558"/>
    </source>
</evidence>
<evidence type="ECO:0000256" key="4">
    <source>
        <dbReference type="ARBA" id="ARBA00022448"/>
    </source>
</evidence>
<evidence type="ECO:0000256" key="1">
    <source>
        <dbReference type="ARBA" id="ARBA00004232"/>
    </source>
</evidence>
<keyword evidence="12" id="KW-0539">Nucleus</keyword>
<evidence type="ECO:0000256" key="10">
    <source>
        <dbReference type="ARBA" id="ARBA00023132"/>
    </source>
</evidence>
<keyword evidence="4" id="KW-0813">Transport</keyword>
<dbReference type="Pfam" id="PF09531">
    <property type="entry name" value="Ndc1_Nup"/>
    <property type="match status" value="1"/>
</dbReference>
<dbReference type="GO" id="GO:0070631">
    <property type="term" value="P:spindle pole body localization"/>
    <property type="evidence" value="ECO:0007669"/>
    <property type="project" value="TreeGrafter"/>
</dbReference>
<name>A0A5M3M8R6_CONPW</name>
<feature type="transmembrane region" description="Helical" evidence="14">
    <location>
        <begin position="38"/>
        <end position="56"/>
    </location>
</feature>
<keyword evidence="7" id="KW-0653">Protein transport</keyword>
<dbReference type="GO" id="GO:0070762">
    <property type="term" value="C:nuclear pore transmembrane ring"/>
    <property type="evidence" value="ECO:0007669"/>
    <property type="project" value="TreeGrafter"/>
</dbReference>
<evidence type="ECO:0000256" key="6">
    <source>
        <dbReference type="ARBA" id="ARBA00022816"/>
    </source>
</evidence>
<comment type="similarity">
    <text evidence="3">Belongs to the NDC1 family.</text>
</comment>
<dbReference type="GO" id="GO:0006999">
    <property type="term" value="P:nuclear pore organization"/>
    <property type="evidence" value="ECO:0007669"/>
    <property type="project" value="TreeGrafter"/>
</dbReference>
<dbReference type="GeneID" id="19206194"/>
<evidence type="ECO:0000256" key="5">
    <source>
        <dbReference type="ARBA" id="ARBA00022692"/>
    </source>
</evidence>
<keyword evidence="11 14" id="KW-0472">Membrane</keyword>
<feature type="compositionally biased region" description="Basic and acidic residues" evidence="13">
    <location>
        <begin position="409"/>
        <end position="418"/>
    </location>
</feature>
<comment type="subcellular location">
    <subcellularLocation>
        <location evidence="1">Nucleus membrane</location>
        <topology evidence="1">Multi-pass membrane protein</topology>
    </subcellularLocation>
    <subcellularLocation>
        <location evidence="2">Nucleus</location>
        <location evidence="2">Nuclear pore complex</location>
    </subcellularLocation>
</comment>